<dbReference type="AlphaFoldDB" id="A0A7X0KJI8"/>
<evidence type="ECO:0000256" key="1">
    <source>
        <dbReference type="SAM" id="SignalP"/>
    </source>
</evidence>
<accession>A0A7X0KJI8</accession>
<feature type="signal peptide" evidence="1">
    <location>
        <begin position="1"/>
        <end position="27"/>
    </location>
</feature>
<evidence type="ECO:0000313" key="3">
    <source>
        <dbReference type="Proteomes" id="UP000536262"/>
    </source>
</evidence>
<protein>
    <submittedName>
        <fullName evidence="2">Capsid protein</fullName>
    </submittedName>
</protein>
<gene>
    <name evidence="2" type="ORF">GGR00_001001</name>
</gene>
<comment type="caution">
    <text evidence="2">The sequence shown here is derived from an EMBL/GenBank/DDBJ whole genome shotgun (WGS) entry which is preliminary data.</text>
</comment>
<keyword evidence="3" id="KW-1185">Reference proteome</keyword>
<dbReference type="Proteomes" id="UP000536262">
    <property type="component" value="Unassembled WGS sequence"/>
</dbReference>
<evidence type="ECO:0000313" key="2">
    <source>
        <dbReference type="EMBL" id="MBB6353233.1"/>
    </source>
</evidence>
<organism evidence="2 3">
    <name type="scientific">Aminobacter aganoensis</name>
    <dbReference type="NCBI Taxonomy" id="83264"/>
    <lineage>
        <taxon>Bacteria</taxon>
        <taxon>Pseudomonadati</taxon>
        <taxon>Pseudomonadota</taxon>
        <taxon>Alphaproteobacteria</taxon>
        <taxon>Hyphomicrobiales</taxon>
        <taxon>Phyllobacteriaceae</taxon>
        <taxon>Aminobacter</taxon>
    </lineage>
</organism>
<keyword evidence="1" id="KW-0732">Signal</keyword>
<reference evidence="2 3" key="1">
    <citation type="submission" date="2020-08" db="EMBL/GenBank/DDBJ databases">
        <title>Genomic Encyclopedia of Type Strains, Phase IV (KMG-IV): sequencing the most valuable type-strain genomes for metagenomic binning, comparative biology and taxonomic classification.</title>
        <authorList>
            <person name="Goeker M."/>
        </authorList>
    </citation>
    <scope>NUCLEOTIDE SEQUENCE [LARGE SCALE GENOMIC DNA]</scope>
    <source>
        <strain evidence="2 3">DSM 7051</strain>
    </source>
</reference>
<proteinExistence type="predicted"/>
<feature type="chain" id="PRO_5030518244" evidence="1">
    <location>
        <begin position="28"/>
        <end position="148"/>
    </location>
</feature>
<name>A0A7X0KJI8_9HYPH</name>
<dbReference type="EMBL" id="JACHOU010000002">
    <property type="protein sequence ID" value="MBB6353233.1"/>
    <property type="molecule type" value="Genomic_DNA"/>
</dbReference>
<sequence>MSRVASTLIAAMIGLGAAGLGAVSAQAADLSTSVDYSGDPGICGNASVLNRITSRFSYQVRHVPNLPQVAITDFQRIHEHRYEPADESHPIGRRYCGATVTLSDGGDRDIWYLIEEGMGFASVGDNVEFCVSGFDRWYVYNGRCRVLR</sequence>
<dbReference type="RefSeq" id="WP_055978721.1">
    <property type="nucleotide sequence ID" value="NZ_BAABEG010000001.1"/>
</dbReference>